<feature type="domain" description="Cytosolic endo-beta-N-acetylglucosaminidase TIM barrel" evidence="1">
    <location>
        <begin position="2"/>
        <end position="38"/>
    </location>
</feature>
<dbReference type="GO" id="GO:0033925">
    <property type="term" value="F:mannosyl-glycoprotein endo-beta-N-acetylglucosaminidase activity"/>
    <property type="evidence" value="ECO:0007669"/>
    <property type="project" value="InterPro"/>
</dbReference>
<reference evidence="3" key="2">
    <citation type="submission" date="2016-06" db="UniProtKB">
        <authorList>
            <consortium name="WormBaseParasite"/>
        </authorList>
    </citation>
    <scope>IDENTIFICATION</scope>
</reference>
<sequence>RNEMHDKVHNDAKVIWYDSVTMNGKLAWQNALNTNNLLSMAFTPITAGGNSTSNKQSGLSSHPRKSSQKRRFLIFTWESTFLGVDVWEMEGIFAPPSVAPTEHLHEVCDMEAGLIVTGMGIHDLFLCDIPIEETDEKIELRYQCSHPIDLIVTVTGGSESLHFCQHNTASNEANDRHEKLALFVKPVRLYMVDMKLLQKS</sequence>
<evidence type="ECO:0000313" key="3">
    <source>
        <dbReference type="WBParaSite" id="GPLIN_001541300"/>
    </source>
</evidence>
<dbReference type="InterPro" id="IPR005201">
    <property type="entry name" value="TIM_ENGase"/>
</dbReference>
<proteinExistence type="predicted"/>
<accession>A0A183CRA5</accession>
<dbReference type="Gene3D" id="3.20.20.80">
    <property type="entry name" value="Glycosidases"/>
    <property type="match status" value="1"/>
</dbReference>
<reference evidence="2" key="1">
    <citation type="submission" date="2014-05" db="EMBL/GenBank/DDBJ databases">
        <title>The genome and life-stage specific transcriptomes of Globodera pallida elucidate key aspects of plant parasitism by a cyst nematode.</title>
        <authorList>
            <person name="Cotton J.A."/>
            <person name="Lilley C.J."/>
            <person name="Jones L.M."/>
            <person name="Kikuchi T."/>
            <person name="Reid A.J."/>
            <person name="Thorpe P."/>
            <person name="Tsai I.J."/>
            <person name="Beasley H."/>
            <person name="Blok V."/>
            <person name="Cock P.J.A."/>
            <person name="Van den Akker S.E."/>
            <person name="Holroyd N."/>
            <person name="Hunt M."/>
            <person name="Mantelin S."/>
            <person name="Naghra H."/>
            <person name="Pain A."/>
            <person name="Palomares-Rius J.E."/>
            <person name="Zarowiecki M."/>
            <person name="Berriman M."/>
            <person name="Jones J.T."/>
            <person name="Urwin P.E."/>
        </authorList>
    </citation>
    <scope>NUCLEOTIDE SEQUENCE [LARGE SCALE GENOMIC DNA]</scope>
    <source>
        <strain evidence="2">Lindley</strain>
    </source>
</reference>
<evidence type="ECO:0000313" key="2">
    <source>
        <dbReference type="Proteomes" id="UP000050741"/>
    </source>
</evidence>
<protein>
    <submittedName>
        <fullName evidence="3">Glyco_hydro_85 domain-containing protein</fullName>
    </submittedName>
</protein>
<keyword evidence="2" id="KW-1185">Reference proteome</keyword>
<dbReference type="AlphaFoldDB" id="A0A183CRA5"/>
<organism evidence="2 3">
    <name type="scientific">Globodera pallida</name>
    <name type="common">Potato cyst nematode worm</name>
    <name type="synonym">Heterodera pallida</name>
    <dbReference type="NCBI Taxonomy" id="36090"/>
    <lineage>
        <taxon>Eukaryota</taxon>
        <taxon>Metazoa</taxon>
        <taxon>Ecdysozoa</taxon>
        <taxon>Nematoda</taxon>
        <taxon>Chromadorea</taxon>
        <taxon>Rhabditida</taxon>
        <taxon>Tylenchina</taxon>
        <taxon>Tylenchomorpha</taxon>
        <taxon>Tylenchoidea</taxon>
        <taxon>Heteroderidae</taxon>
        <taxon>Heteroderinae</taxon>
        <taxon>Globodera</taxon>
    </lineage>
</organism>
<dbReference type="Pfam" id="PF03644">
    <property type="entry name" value="Glyco_hydro_85"/>
    <property type="match status" value="1"/>
</dbReference>
<dbReference type="WBParaSite" id="GPLIN_001541300">
    <property type="protein sequence ID" value="GPLIN_001541300"/>
    <property type="gene ID" value="GPLIN_001541300"/>
</dbReference>
<dbReference type="Proteomes" id="UP000050741">
    <property type="component" value="Unassembled WGS sequence"/>
</dbReference>
<name>A0A183CRA5_GLOPA</name>
<dbReference type="GO" id="GO:0005737">
    <property type="term" value="C:cytoplasm"/>
    <property type="evidence" value="ECO:0007669"/>
    <property type="project" value="InterPro"/>
</dbReference>
<evidence type="ECO:0000259" key="1">
    <source>
        <dbReference type="Pfam" id="PF03644"/>
    </source>
</evidence>